<keyword evidence="6" id="KW-0862">Zinc</keyword>
<dbReference type="InterPro" id="IPR050626">
    <property type="entry name" value="Peptidase_M16"/>
</dbReference>
<evidence type="ECO:0000259" key="9">
    <source>
        <dbReference type="Pfam" id="PF05193"/>
    </source>
</evidence>
<protein>
    <recommendedName>
        <fullName evidence="14">Peptidase M16 N-terminal domain-containing protein</fullName>
    </recommendedName>
</protein>
<dbReference type="InterPro" id="IPR054734">
    <property type="entry name" value="PqqF-like_C_4"/>
</dbReference>
<dbReference type="GO" id="GO:0007120">
    <property type="term" value="P:axial cellular bud site selection"/>
    <property type="evidence" value="ECO:0007669"/>
    <property type="project" value="EnsemblFungi"/>
</dbReference>
<organism evidence="12 13">
    <name type="scientific">Henningerozyma blattae (strain ATCC 34711 / CBS 6284 / DSM 70876 / NBRC 10599 / NRRL Y-10934 / UCD 77-7)</name>
    <name type="common">Yeast</name>
    <name type="synonym">Tetrapisispora blattae</name>
    <dbReference type="NCBI Taxonomy" id="1071380"/>
    <lineage>
        <taxon>Eukaryota</taxon>
        <taxon>Fungi</taxon>
        <taxon>Dikarya</taxon>
        <taxon>Ascomycota</taxon>
        <taxon>Saccharomycotina</taxon>
        <taxon>Saccharomycetes</taxon>
        <taxon>Saccharomycetales</taxon>
        <taxon>Saccharomycetaceae</taxon>
        <taxon>Henningerozyma</taxon>
    </lineage>
</organism>
<proteinExistence type="inferred from homology"/>
<evidence type="ECO:0008006" key="14">
    <source>
        <dbReference type="Google" id="ProtNLM"/>
    </source>
</evidence>
<dbReference type="InParanoid" id="I2H1U1"/>
<dbReference type="InterPro" id="IPR032632">
    <property type="entry name" value="Peptidase_M16_M"/>
</dbReference>
<feature type="domain" description="Peptidase M16 middle/third" evidence="10">
    <location>
        <begin position="545"/>
        <end position="787"/>
    </location>
</feature>
<dbReference type="GO" id="GO:0005829">
    <property type="term" value="C:cytosol"/>
    <property type="evidence" value="ECO:0007669"/>
    <property type="project" value="TreeGrafter"/>
</dbReference>
<dbReference type="PROSITE" id="PS00143">
    <property type="entry name" value="INSULINASE"/>
    <property type="match status" value="1"/>
</dbReference>
<dbReference type="InterPro" id="IPR011765">
    <property type="entry name" value="Pept_M16_N"/>
</dbReference>
<dbReference type="EMBL" id="HE806318">
    <property type="protein sequence ID" value="CCH60343.1"/>
    <property type="molecule type" value="Genomic_DNA"/>
</dbReference>
<dbReference type="InterPro" id="IPR007863">
    <property type="entry name" value="Peptidase_M16_C"/>
</dbReference>
<keyword evidence="7" id="KW-0482">Metalloprotease</keyword>
<comment type="similarity">
    <text evidence="2">Belongs to the peptidase M16 family.</text>
</comment>
<evidence type="ECO:0000259" key="8">
    <source>
        <dbReference type="Pfam" id="PF00675"/>
    </source>
</evidence>
<evidence type="ECO:0000256" key="5">
    <source>
        <dbReference type="ARBA" id="ARBA00022801"/>
    </source>
</evidence>
<feature type="domain" description="Coenzyme PQQ synthesis protein F-like C-terminal lobe" evidence="11">
    <location>
        <begin position="905"/>
        <end position="971"/>
    </location>
</feature>
<dbReference type="GeneID" id="14495323"/>
<dbReference type="GO" id="GO:0046872">
    <property type="term" value="F:metal ion binding"/>
    <property type="evidence" value="ECO:0007669"/>
    <property type="project" value="UniProtKB-KW"/>
</dbReference>
<dbReference type="MEROPS" id="M16.007"/>
<dbReference type="KEGG" id="tbl:TBLA_0C05450"/>
<evidence type="ECO:0000256" key="4">
    <source>
        <dbReference type="ARBA" id="ARBA00022723"/>
    </source>
</evidence>
<evidence type="ECO:0000256" key="6">
    <source>
        <dbReference type="ARBA" id="ARBA00022833"/>
    </source>
</evidence>
<dbReference type="GO" id="GO:0051603">
    <property type="term" value="P:proteolysis involved in protein catabolic process"/>
    <property type="evidence" value="ECO:0007669"/>
    <property type="project" value="TreeGrafter"/>
</dbReference>
<evidence type="ECO:0000256" key="1">
    <source>
        <dbReference type="ARBA" id="ARBA00001947"/>
    </source>
</evidence>
<dbReference type="GO" id="GO:0000755">
    <property type="term" value="P:cytogamy"/>
    <property type="evidence" value="ECO:0007669"/>
    <property type="project" value="EnsemblFungi"/>
</dbReference>
<dbReference type="GO" id="GO:0007323">
    <property type="term" value="P:peptide pheromone maturation"/>
    <property type="evidence" value="ECO:0007669"/>
    <property type="project" value="EnsemblFungi"/>
</dbReference>
<gene>
    <name evidence="12" type="primary">TBLA0C05450</name>
    <name evidence="12" type="ORF">TBLA_0C05450</name>
</gene>
<accession>I2H1U1</accession>
<evidence type="ECO:0000256" key="2">
    <source>
        <dbReference type="ARBA" id="ARBA00007261"/>
    </source>
</evidence>
<dbReference type="eggNOG" id="KOG0959">
    <property type="taxonomic scope" value="Eukaryota"/>
</dbReference>
<dbReference type="InterPro" id="IPR001431">
    <property type="entry name" value="Pept_M16_Zn_BS"/>
</dbReference>
<evidence type="ECO:0000313" key="12">
    <source>
        <dbReference type="EMBL" id="CCH60343.1"/>
    </source>
</evidence>
<keyword evidence="4" id="KW-0479">Metal-binding</keyword>
<evidence type="ECO:0000256" key="7">
    <source>
        <dbReference type="ARBA" id="ARBA00023049"/>
    </source>
</evidence>
<dbReference type="InterPro" id="IPR011249">
    <property type="entry name" value="Metalloenz_LuxS/M16"/>
</dbReference>
<name>I2H1U1_HENB6</name>
<feature type="domain" description="Peptidase M16 C-terminal" evidence="9">
    <location>
        <begin position="206"/>
        <end position="427"/>
    </location>
</feature>
<dbReference type="GO" id="GO:0043332">
    <property type="term" value="C:mating projection tip"/>
    <property type="evidence" value="ECO:0007669"/>
    <property type="project" value="EnsemblFungi"/>
</dbReference>
<dbReference type="Pfam" id="PF05193">
    <property type="entry name" value="Peptidase_M16_C"/>
    <property type="match status" value="1"/>
</dbReference>
<keyword evidence="3" id="KW-0645">Protease</keyword>
<dbReference type="Pfam" id="PF16187">
    <property type="entry name" value="Peptidase_M16_M"/>
    <property type="match status" value="1"/>
</dbReference>
<dbReference type="AlphaFoldDB" id="I2H1U1"/>
<sequence length="1202" mass="138278">MSWINTKTFDIDFYLPSSYSNRNQKLCRLPNGILALLISDNSVTTTACSISVATGSHSDPRDIPGIAHLCEHMILAAGSKKYPKPGLFHEVLAANNGSQNAFTTGEQTTFYFELPTSTAIEQNTFGEILDIFSSFFKKPLFNEVLTNKEIYAIESEHDGNMSNTSKILYHAERLLSNKSHPFHNFSTGNIHTLSKVVNLKKYNLKEMLFEYFKNNYFSRNMTICIKGPQSLNSLTKLALANFGDIKDKDELTKFHINSIKPQKSLRISKSRSSISSCNSFKTNENLDLENFKLLDNAWLDKYGDNVCFPTSLSHNTIFLSSSKQPILRLLFPISEKLTRFTKRDIKIYSNIWCHIFGDETKGSFCDYLNKNNWITECYAFKSTFAIGNTSLILELKLTNTGVKKLQNIIDILLQQVVKLLVDNFTENLAYFLAENNIISILRFINSDVEINPMDECSELSGLLQENFKLFNPKYLFYGSEFLLLENESLPQKNNMFDGNSTTFWIGQAIKFQTFLKEFMNWENIKIVGIGDIDEFKNVLNIVKEMSKKTDLYYEFEYQKLKISKKSRICPRDYPFTYPIKNEYLPKFGYNLGLLRNILLNNLESSRTVSFYMPQVSEEEDQNKLVSQNDMHKLWVNPKNSKDQLSESPCIVSFKLVNNSIQESPESTMHLELMGQLLHTLLINKLYPALNVGYTFEISPSVRGDVSLSFTLSGFSEGIFKIIKECINIFGELTSSDLITKKEFRRARILVRDKYEDAASDSCVKLASVGLLILLERKMWTLEERIDALELIDLEMFLEFAQKFFQNLFLSLYIEGNLEYADLINSYFSDKLVHHLTKRLDYPKEDTLQSLPSTKLISGTNIYYELEGSVDDPNNSIVYFIQTGDLSNKKILSLTSLTAFIISFSLVPELRNKKQIGYVVFGGLRTLSDTVGLHITIMSDGKPLDIEIEIEKYISYLEFDLLGNLDDETFQNNYLIKYIDLINGIYKKSTEQTSGPINIMNEIIANVHGGDSAILNSEKIKNHKKNKNELFGDAQMTEELKYVDIEFLKNLNLIKYLQFFKGSISTNSKRRSKLSIHIKSPMEERELFNRKLFLQLQTFLKIKGFPIKSNELQQIVERTNGRPTLLFKELFACFKARDESWKFISIVLKEILKVISMSIKQQCKTRGSETRSSIQHSEFHNDHIITPTPLEKVEDINKYLHLR</sequence>
<feature type="domain" description="Peptidase M16 N-terminal" evidence="8">
    <location>
        <begin position="36"/>
        <end position="157"/>
    </location>
</feature>
<reference evidence="12 13" key="1">
    <citation type="journal article" date="2011" name="Proc. Natl. Acad. Sci. U.S.A.">
        <title>Evolutionary erosion of yeast sex chromosomes by mating-type switching accidents.</title>
        <authorList>
            <person name="Gordon J.L."/>
            <person name="Armisen D."/>
            <person name="Proux-Wera E."/>
            <person name="Oheigeartaigh S.S."/>
            <person name="Byrne K.P."/>
            <person name="Wolfe K.H."/>
        </authorList>
    </citation>
    <scope>NUCLEOTIDE SEQUENCE [LARGE SCALE GENOMIC DNA]</scope>
    <source>
        <strain evidence="13">ATCC 34711 / CBS 6284 / DSM 70876 / NBRC 10599 / NRRL Y-10934 / UCD 77-7</strain>
    </source>
</reference>
<dbReference type="PANTHER" id="PTHR43690">
    <property type="entry name" value="NARDILYSIN"/>
    <property type="match status" value="1"/>
</dbReference>
<dbReference type="SUPFAM" id="SSF63411">
    <property type="entry name" value="LuxS/MPP-like metallohydrolase"/>
    <property type="match status" value="4"/>
</dbReference>
<dbReference type="OMA" id="HLCEHMI"/>
<dbReference type="RefSeq" id="XP_004179862.1">
    <property type="nucleotide sequence ID" value="XM_004179814.1"/>
</dbReference>
<comment type="cofactor">
    <cofactor evidence="1">
        <name>Zn(2+)</name>
        <dbReference type="ChEBI" id="CHEBI:29105"/>
    </cofactor>
</comment>
<dbReference type="Pfam" id="PF22456">
    <property type="entry name" value="PqqF-like_C_4"/>
    <property type="match status" value="1"/>
</dbReference>
<dbReference type="GO" id="GO:0005935">
    <property type="term" value="C:cellular bud neck"/>
    <property type="evidence" value="ECO:0007669"/>
    <property type="project" value="EnsemblFungi"/>
</dbReference>
<keyword evidence="13" id="KW-1185">Reference proteome</keyword>
<dbReference type="Proteomes" id="UP000002866">
    <property type="component" value="Chromosome 3"/>
</dbReference>
<evidence type="ECO:0000259" key="11">
    <source>
        <dbReference type="Pfam" id="PF22456"/>
    </source>
</evidence>
<dbReference type="STRING" id="1071380.I2H1U1"/>
<dbReference type="FunCoup" id="I2H1U1">
    <property type="interactions" value="55"/>
</dbReference>
<dbReference type="PANTHER" id="PTHR43690:SF18">
    <property type="entry name" value="INSULIN-DEGRADING ENZYME-RELATED"/>
    <property type="match status" value="1"/>
</dbReference>
<dbReference type="FunFam" id="3.30.830.10:FF:000012">
    <property type="entry name" value="Protease 3"/>
    <property type="match status" value="1"/>
</dbReference>
<dbReference type="GO" id="GO:0004222">
    <property type="term" value="F:metalloendopeptidase activity"/>
    <property type="evidence" value="ECO:0007669"/>
    <property type="project" value="EnsemblFungi"/>
</dbReference>
<dbReference type="Gene3D" id="3.30.830.10">
    <property type="entry name" value="Metalloenzyme, LuxS/M16 peptidase-like"/>
    <property type="match status" value="4"/>
</dbReference>
<evidence type="ECO:0000313" key="13">
    <source>
        <dbReference type="Proteomes" id="UP000002866"/>
    </source>
</evidence>
<dbReference type="Pfam" id="PF00675">
    <property type="entry name" value="Peptidase_M16"/>
    <property type="match status" value="1"/>
</dbReference>
<dbReference type="GO" id="GO:0005739">
    <property type="term" value="C:mitochondrion"/>
    <property type="evidence" value="ECO:0007669"/>
    <property type="project" value="TreeGrafter"/>
</dbReference>
<dbReference type="HOGENOM" id="CLU_008088_0_0_1"/>
<dbReference type="GO" id="GO:0043171">
    <property type="term" value="P:peptide catabolic process"/>
    <property type="evidence" value="ECO:0007669"/>
    <property type="project" value="TreeGrafter"/>
</dbReference>
<evidence type="ECO:0000259" key="10">
    <source>
        <dbReference type="Pfam" id="PF16187"/>
    </source>
</evidence>
<dbReference type="OrthoDB" id="952271at2759"/>
<keyword evidence="5" id="KW-0378">Hydrolase</keyword>
<evidence type="ECO:0000256" key="3">
    <source>
        <dbReference type="ARBA" id="ARBA00022670"/>
    </source>
</evidence>